<protein>
    <submittedName>
        <fullName evidence="1">Uncharacterized protein</fullName>
    </submittedName>
</protein>
<evidence type="ECO:0000313" key="2">
    <source>
        <dbReference type="Proteomes" id="UP000077248"/>
    </source>
</evidence>
<sequence>MEDIGVIHLDSGRLFKIRLSELERWLPKIHHLVHFNRFDARGLVRQMTGIFDGQVYRTITAETIITVLDDFMTQLELNPLFAPPIGKTLQRSIELRLRKDLSVANTAGLRRSREHFMVFCLLARLSRSQALAESMASFLCCFVWEVVHGEEPELFREWCMGIVELRDLIPHQILEGLLRCFFGFVDRAYEPRLLPAYYDRHAKTIMRYMLQAQHHSLLNHPRRRAPLILEDPAGYLRDRLLCVGRPRQHYRYHRQLQLTYPWAQPNGRFDEVEKMQYQQEEMNMRIDHIDRKLDYLI</sequence>
<dbReference type="GeneID" id="29115945"/>
<reference evidence="1 2" key="1">
    <citation type="submission" date="2016-05" db="EMBL/GenBank/DDBJ databases">
        <title>Comparative analysis of secretome profiles of manganese(II)-oxidizing ascomycete fungi.</title>
        <authorList>
            <consortium name="DOE Joint Genome Institute"/>
            <person name="Zeiner C.A."/>
            <person name="Purvine S.O."/>
            <person name="Zink E.M."/>
            <person name="Wu S."/>
            <person name="Pasa-Tolic L."/>
            <person name="Chaput D.L."/>
            <person name="Haridas S."/>
            <person name="Grigoriev I.V."/>
            <person name="Santelli C.M."/>
            <person name="Hansel C.M."/>
        </authorList>
    </citation>
    <scope>NUCLEOTIDE SEQUENCE [LARGE SCALE GENOMIC DNA]</scope>
    <source>
        <strain evidence="1 2">SRC1lrK2f</strain>
    </source>
</reference>
<dbReference type="Proteomes" id="UP000077248">
    <property type="component" value="Unassembled WGS sequence"/>
</dbReference>
<gene>
    <name evidence="1" type="ORF">CC77DRAFT_160094</name>
</gene>
<evidence type="ECO:0000313" key="1">
    <source>
        <dbReference type="EMBL" id="OAG19332.1"/>
    </source>
</evidence>
<keyword evidence="2" id="KW-1185">Reference proteome</keyword>
<organism evidence="1 2">
    <name type="scientific">Alternaria alternata</name>
    <name type="common">Alternaria rot fungus</name>
    <name type="synonym">Torula alternata</name>
    <dbReference type="NCBI Taxonomy" id="5599"/>
    <lineage>
        <taxon>Eukaryota</taxon>
        <taxon>Fungi</taxon>
        <taxon>Dikarya</taxon>
        <taxon>Ascomycota</taxon>
        <taxon>Pezizomycotina</taxon>
        <taxon>Dothideomycetes</taxon>
        <taxon>Pleosporomycetidae</taxon>
        <taxon>Pleosporales</taxon>
        <taxon>Pleosporineae</taxon>
        <taxon>Pleosporaceae</taxon>
        <taxon>Alternaria</taxon>
        <taxon>Alternaria sect. Alternaria</taxon>
        <taxon>Alternaria alternata complex</taxon>
    </lineage>
</organism>
<name>A0A177DJW2_ALTAL</name>
<proteinExistence type="predicted"/>
<dbReference type="EMBL" id="KV441481">
    <property type="protein sequence ID" value="OAG19332.1"/>
    <property type="molecule type" value="Genomic_DNA"/>
</dbReference>
<dbReference type="AlphaFoldDB" id="A0A177DJW2"/>
<dbReference type="RefSeq" id="XP_018384753.1">
    <property type="nucleotide sequence ID" value="XM_018530351.1"/>
</dbReference>
<dbReference type="KEGG" id="aalt:CC77DRAFT_160094"/>
<accession>A0A177DJW2</accession>
<dbReference type="VEuPathDB" id="FungiDB:CC77DRAFT_160094"/>